<accession>A0A423NKE3</accession>
<keyword evidence="1" id="KW-0812">Transmembrane</keyword>
<sequence length="2368" mass="261210">MALKNDYSFGRAFVTAQEYSVLSKALREFSASAQYQALNDYYQQASQTTDPVLLLNLASLFQEQLAALLKRKKTAVPVAVDNIASGLLRYLARLSTTVEMLSGVGRPVPKIVHFVWVGGSEVGVNQRDYMNIWRQVMRAEDYRFNLWYDSDALLAFEMNRVILDSARADAMASGGAQLNHAGQLATMIEDRARVLKQQMFDYLSQPKWKGRTDEARIDLMVRAYGKDRATLQAFRQRCLDSHLAMVGPDLHLRDVAQAFTDDLLADVYRREVAMRGNFAAASDVVRLQAELLEGGRYTDMDYLPPLLDKLGGVDISDYSQTQKIGVLQLLLNNNRQLMPGRDPQHYPDRTDSLPEQHKQLLEDFARSKPDVLELFVPPETMDAVENGFRMGLQIGEEMNAHFIAQPGSGMTMSIMQVIRLNYDVLIEVEKRMANSGAGWADSETLTGVAATVIEDILVRSNFTRWDEAYAYQLLKAVVTYYQDGIRNDAGGTVTLTGPGAALAGLHEYIEANSDPFFSRQVLAQQRLREGYNVNTEEETVSGWIVRGKEKDWLEREHARWAEGKLKSRYAGRLSELLNDRSLTFERGWPIIEGKPVLLTSVLQGLMDDLGEPFIRAMRDKLSGEVAFHRAVVIDFDTRQQVLAQRPAVVPTSRGADSVSHLNELFSRIAHGTMPLEQLSPLMRVVLGGIFGATHLDDAVFADTWQNVRNLALETDSDGTFARYDAIEKAVRQRHSATFENGLARDLPAVASTARELKVQAMSEPLTLRQWGERIGQIKRSAEQELRTQIFQRSGQVRDAFFTAGAVSVKQLPQDLLLRSAGDPGRRCYPLALLMAAAVAAGETAERALVGHVATASASPDELGAQALRSALDELRAVPTAEVGTARGVQRLDSIMAALDARAGPAVLLLDTGDHALLLAKVLTGEHPTYRFYDPNFALYGFADGAQLLRGIERYLSADDNALAKLYGLGDMATAQFTVTELDTVAIAERRLSSDLRVDSFLHNVALADPQGASIWRKQALARTRSLGQNSRLGASLAQLDARYWASEFEQATQRLRSEHKLAREYVPLLDTLGNDADGGYRLTLMDSRNAQNTVTVLSRDSRFQRIRQYVERLVQGGAARPGLAADHDGGSRLSFAFAIQTLISEMRQREYRAGDSLPTLTVSLQIQLYVSYAQLGTGVVSDALQIAQLVRQVAAAEQALKPASLSARLGGQAATGVGVAFSVANIGFDIYNLTQAENREQRARFSTSLAFNVAALGLDIVALAAGGAVGAFAAALSVPLLGVGIGVTAIASNLGQIMDKAAAIGEHLSQLHDAYQASYESHGAVLQFPSLAVITDLNLQSRRVVFEGQKFYPWKGSALELPQYDDDPARRHAAIDIRSAFQRPAVASVWGTLPEAMVLPCAPICYYGYEYQIGSAGAVPFSTTRYPQLHDRLAHQLEYDTQGNRQFYLFSTPFAPHILFKLHPVFLATTIAVQLSESVRQLVVVDLPPEWRKKIAYRITAPQGQYRIRLVPGLLAVSFEQAQGWEQVTWTVQASWARLAQVSFREKPRDSADSAPEMLVDGLVLNRFDGVIELAEGLYRIDWTGRSLHLISVVLDYENTAADHQRSANQTASGIPAPVLSFLRTQVRTGQLTAACLPLRNFRVPFHPPGRPVITTGYYDTARDRVLFARNLPQEVSEGVVLAGVSARHAWFYHPDHPLVWRVDALTGTVQHRYRLKKPRTGSTIIGCHQQADGALRIAQRLTAEALHGTTTVEYRISAQQVELTACKIAFAAQDYRFQPREALRQIDVPFADDTPDTTASSSDWSYAPFIVVEGYVGSQLRDRAWLNKTTGKCIQAGQNLAWPEDLLMLMPSSPENNAVLFYSQQERTISRGIEPSEGHWQNVVIEHDVVEITRTNQRFIATRDDGRLFEVDIVDVPAAPAIADDVALKFGVPALSHRSDEAWRDLADKPSILRFAGVGQRWLQRNPDWLSALPALAKAAPLVVFPILGLRDVAGQALLAAWFIEGQIALAEIGQGRELSLLGPTPDKTAVWLFEVATGRLYRQPLVAIEALRGAFSAEHRLVQPQLLVRPEKVWPSWACSEVQRQGEGLVAQTFDGVHLQLLDNQPAMIVGVENRWSCVPGQTDDQLRARLRALLSGHAHAPVVQVASATGRYVYYVPDLDRLFDLPGRSDGSWSTFLGTRGSRQPLLFDPITPLIFSAGPSDGVWLPASHAHRDAEVMTLEVADDVTEIATLLPDGVDKLLLVYAAQTSGYRLSLETWQRLDCIVVDGRQAWDAETAEPCLLALDLDECGHWLMSSVDGDVVLSDPDSGRSLIVRNFDAQRPLELMLPIAGRQHTFTLTQGVEALATARGAESTASLTAVIAALH</sequence>
<dbReference type="SUPFAM" id="SSF53448">
    <property type="entry name" value="Nucleotide-diphospho-sugar transferases"/>
    <property type="match status" value="1"/>
</dbReference>
<dbReference type="GO" id="GO:0016757">
    <property type="term" value="F:glycosyltransferase activity"/>
    <property type="evidence" value="ECO:0007669"/>
    <property type="project" value="InterPro"/>
</dbReference>
<dbReference type="InterPro" id="IPR029044">
    <property type="entry name" value="Nucleotide-diphossugar_trans"/>
</dbReference>
<dbReference type="Pfam" id="PF12920">
    <property type="entry name" value="TcdA_TcdB_pore"/>
    <property type="match status" value="1"/>
</dbReference>
<protein>
    <recommendedName>
        <fullName evidence="6">Toxin</fullName>
    </recommendedName>
</protein>
<dbReference type="InterPro" id="IPR024770">
    <property type="entry name" value="TcdA/TcdB_cat"/>
</dbReference>
<comment type="caution">
    <text evidence="4">The sequence shown here is derived from an EMBL/GenBank/DDBJ whole genome shotgun (WGS) entry which is preliminary data.</text>
</comment>
<organism evidence="4 5">
    <name type="scientific">Pseudomonas moraviensis</name>
    <dbReference type="NCBI Taxonomy" id="321662"/>
    <lineage>
        <taxon>Bacteria</taxon>
        <taxon>Pseudomonadati</taxon>
        <taxon>Pseudomonadota</taxon>
        <taxon>Gammaproteobacteria</taxon>
        <taxon>Pseudomonadales</taxon>
        <taxon>Pseudomonadaceae</taxon>
        <taxon>Pseudomonas</taxon>
    </lineage>
</organism>
<evidence type="ECO:0000256" key="1">
    <source>
        <dbReference type="SAM" id="Phobius"/>
    </source>
</evidence>
<feature type="domain" description="GT44" evidence="2">
    <location>
        <begin position="110"/>
        <end position="495"/>
    </location>
</feature>
<evidence type="ECO:0008006" key="6">
    <source>
        <dbReference type="Google" id="ProtNLM"/>
    </source>
</evidence>
<evidence type="ECO:0000259" key="3">
    <source>
        <dbReference type="Pfam" id="PF12920"/>
    </source>
</evidence>
<dbReference type="Gene3D" id="3.90.550.20">
    <property type="match status" value="1"/>
</dbReference>
<dbReference type="CDD" id="cd20495">
    <property type="entry name" value="C58_PaToxP-like"/>
    <property type="match status" value="1"/>
</dbReference>
<feature type="transmembrane region" description="Helical" evidence="1">
    <location>
        <begin position="1209"/>
        <end position="1228"/>
    </location>
</feature>
<name>A0A423NKE3_9PSED</name>
<gene>
    <name evidence="4" type="ORF">BK674_22660</name>
</gene>
<feature type="domain" description="TcdA/TcdB toxin pore forming" evidence="3">
    <location>
        <begin position="1046"/>
        <end position="1513"/>
    </location>
</feature>
<dbReference type="InterPro" id="IPR024769">
    <property type="entry name" value="TcdA/TcdB_pore_forming"/>
</dbReference>
<evidence type="ECO:0000259" key="2">
    <source>
        <dbReference type="Pfam" id="PF12919"/>
    </source>
</evidence>
<keyword evidence="1" id="KW-1133">Transmembrane helix</keyword>
<dbReference type="EMBL" id="MOCA01000007">
    <property type="protein sequence ID" value="RON98715.1"/>
    <property type="molecule type" value="Genomic_DNA"/>
</dbReference>
<dbReference type="Pfam" id="PF12919">
    <property type="entry name" value="TcdA_TcdB"/>
    <property type="match status" value="1"/>
</dbReference>
<keyword evidence="1" id="KW-0472">Membrane</keyword>
<proteinExistence type="predicted"/>
<feature type="transmembrane region" description="Helical" evidence="1">
    <location>
        <begin position="1249"/>
        <end position="1276"/>
    </location>
</feature>
<dbReference type="RefSeq" id="WP_123419939.1">
    <property type="nucleotide sequence ID" value="NZ_MOCA01000007.1"/>
</dbReference>
<reference evidence="4 5" key="1">
    <citation type="submission" date="2016-10" db="EMBL/GenBank/DDBJ databases">
        <title>Comparative genome analysis of multiple Pseudomonas spp. focuses on biocontrol and plant growth promoting traits.</title>
        <authorList>
            <person name="Tao X.-Y."/>
            <person name="Taylor C.G."/>
        </authorList>
    </citation>
    <scope>NUCLEOTIDE SEQUENCE [LARGE SCALE GENOMIC DNA]</scope>
    <source>
        <strain evidence="4 5">36B3</strain>
    </source>
</reference>
<evidence type="ECO:0000313" key="5">
    <source>
        <dbReference type="Proteomes" id="UP000284207"/>
    </source>
</evidence>
<dbReference type="Proteomes" id="UP000284207">
    <property type="component" value="Unassembled WGS sequence"/>
</dbReference>
<evidence type="ECO:0000313" key="4">
    <source>
        <dbReference type="EMBL" id="RON98715.1"/>
    </source>
</evidence>